<dbReference type="RefSeq" id="WP_160788289.1">
    <property type="nucleotide sequence ID" value="NZ_WUML01000100.1"/>
</dbReference>
<evidence type="ECO:0000259" key="1">
    <source>
        <dbReference type="Pfam" id="PF22483"/>
    </source>
</evidence>
<gene>
    <name evidence="2" type="ORF">GR156_23075</name>
</gene>
<feature type="domain" description="Transposase for insertion sequence element IS21-like C-terminal" evidence="1">
    <location>
        <begin position="88"/>
        <end position="160"/>
    </location>
</feature>
<name>A0A6N8TKI8_SHIZO</name>
<organism evidence="2 3">
    <name type="scientific">Shinella zoogloeoides</name>
    <name type="common">Crabtreella saccharophila</name>
    <dbReference type="NCBI Taxonomy" id="352475"/>
    <lineage>
        <taxon>Bacteria</taxon>
        <taxon>Pseudomonadati</taxon>
        <taxon>Pseudomonadota</taxon>
        <taxon>Alphaproteobacteria</taxon>
        <taxon>Hyphomicrobiales</taxon>
        <taxon>Rhizobiaceae</taxon>
        <taxon>Shinella</taxon>
    </lineage>
</organism>
<dbReference type="OrthoDB" id="2065409at2"/>
<feature type="non-terminal residue" evidence="2">
    <location>
        <position position="1"/>
    </location>
</feature>
<evidence type="ECO:0000313" key="2">
    <source>
        <dbReference type="EMBL" id="MXO03171.1"/>
    </source>
</evidence>
<dbReference type="PANTHER" id="PTHR35004:SF7">
    <property type="entry name" value="INTEGRASE PROTEIN"/>
    <property type="match status" value="1"/>
</dbReference>
<dbReference type="PANTHER" id="PTHR35004">
    <property type="entry name" value="TRANSPOSASE RV3428C-RELATED"/>
    <property type="match status" value="1"/>
</dbReference>
<dbReference type="EMBL" id="WUML01000100">
    <property type="protein sequence ID" value="MXO03171.1"/>
    <property type="molecule type" value="Genomic_DNA"/>
</dbReference>
<evidence type="ECO:0000313" key="3">
    <source>
        <dbReference type="Proteomes" id="UP000440304"/>
    </source>
</evidence>
<protein>
    <submittedName>
        <fullName evidence="2">IS21 family transposase</fullName>
    </submittedName>
</protein>
<comment type="caution">
    <text evidence="2">The sequence shown here is derived from an EMBL/GenBank/DDBJ whole genome shotgun (WGS) entry which is preliminary data.</text>
</comment>
<dbReference type="Proteomes" id="UP000440304">
    <property type="component" value="Unassembled WGS sequence"/>
</dbReference>
<proteinExistence type="predicted"/>
<reference evidence="2 3" key="1">
    <citation type="submission" date="2019-12" db="EMBL/GenBank/DDBJ databases">
        <title>Shinella granuli gen. nov., sp. nov., and proposal of the reclassification of Zoogloea ramigera ATCC 19623 as Shinella zoogloeoides sp. nov.</title>
        <authorList>
            <person name="Gao J."/>
        </authorList>
    </citation>
    <scope>NUCLEOTIDE SEQUENCE [LARGE SCALE GENOMIC DNA]</scope>
    <source>
        <strain evidence="2 3">DSM 287</strain>
    </source>
</reference>
<dbReference type="InterPro" id="IPR054353">
    <property type="entry name" value="IstA-like_C"/>
</dbReference>
<accession>A0A6N8TKI8</accession>
<sequence length="173" mass="19931">LFSGFLSHYLIRDRYGRPGKGNDKGNVEGLVGYARRNFMVPIPQFATWDAFNAFLEEQCRKRQRDKLRGESETIGERLQRDLAAMRPLPASPFDACDQASARVTAQSLVRYKTNDYSVPVAYGHQDVWVRGYVNEVVIGCRGEIIARHPRCWEREDVVFDPVHYLPLIEQKIN</sequence>
<dbReference type="AlphaFoldDB" id="A0A6N8TKI8"/>
<feature type="non-terminal residue" evidence="2">
    <location>
        <position position="173"/>
    </location>
</feature>
<dbReference type="Pfam" id="PF22483">
    <property type="entry name" value="Mu-transpos_C_2"/>
    <property type="match status" value="1"/>
</dbReference>